<evidence type="ECO:0000313" key="3">
    <source>
        <dbReference type="Proteomes" id="UP000243876"/>
    </source>
</evidence>
<feature type="compositionally biased region" description="Basic and acidic residues" evidence="1">
    <location>
        <begin position="1"/>
        <end position="11"/>
    </location>
</feature>
<dbReference type="AlphaFoldDB" id="A0A0D6EQM2"/>
<dbReference type="InterPro" id="IPR000805">
    <property type="entry name" value="Glyco_hydro_26"/>
</dbReference>
<proteinExistence type="predicted"/>
<evidence type="ECO:0000313" key="2">
    <source>
        <dbReference type="EMBL" id="CEQ42367.1"/>
    </source>
</evidence>
<feature type="region of interest" description="Disordered" evidence="1">
    <location>
        <begin position="253"/>
        <end position="272"/>
    </location>
</feature>
<protein>
    <submittedName>
        <fullName evidence="2">SPOSA6832_04188-mRNA-1:cds</fullName>
    </submittedName>
</protein>
<feature type="non-terminal residue" evidence="2">
    <location>
        <position position="1"/>
    </location>
</feature>
<dbReference type="SUPFAM" id="SSF51445">
    <property type="entry name" value="(Trans)glycosidases"/>
    <property type="match status" value="1"/>
</dbReference>
<dbReference type="InterPro" id="IPR017853">
    <property type="entry name" value="GH"/>
</dbReference>
<organism evidence="2 3">
    <name type="scientific">Sporidiobolus salmonicolor</name>
    <name type="common">Yeast-like fungus</name>
    <name type="synonym">Sporobolomyces salmonicolor</name>
    <dbReference type="NCBI Taxonomy" id="5005"/>
    <lineage>
        <taxon>Eukaryota</taxon>
        <taxon>Fungi</taxon>
        <taxon>Dikarya</taxon>
        <taxon>Basidiomycota</taxon>
        <taxon>Pucciniomycotina</taxon>
        <taxon>Microbotryomycetes</taxon>
        <taxon>Sporidiobolales</taxon>
        <taxon>Sporidiobolaceae</taxon>
        <taxon>Sporobolomyces</taxon>
    </lineage>
</organism>
<feature type="region of interest" description="Disordered" evidence="1">
    <location>
        <begin position="1"/>
        <end position="50"/>
    </location>
</feature>
<dbReference type="EMBL" id="CENE01000025">
    <property type="protein sequence ID" value="CEQ42367.1"/>
    <property type="molecule type" value="Genomic_DNA"/>
</dbReference>
<dbReference type="Gene3D" id="3.20.20.80">
    <property type="entry name" value="Glycosidases"/>
    <property type="match status" value="1"/>
</dbReference>
<dbReference type="OrthoDB" id="428177at2759"/>
<dbReference type="PANTHER" id="PTHR40079:SF6">
    <property type="entry name" value="GH26 DOMAIN-CONTAINING PROTEIN"/>
    <property type="match status" value="1"/>
</dbReference>
<feature type="compositionally biased region" description="Basic residues" evidence="1">
    <location>
        <begin position="12"/>
        <end position="26"/>
    </location>
</feature>
<feature type="non-terminal residue" evidence="2">
    <location>
        <position position="272"/>
    </location>
</feature>
<dbReference type="PANTHER" id="PTHR40079">
    <property type="entry name" value="MANNAN ENDO-1,4-BETA-MANNOSIDASE E-RELATED"/>
    <property type="match status" value="1"/>
</dbReference>
<dbReference type="GO" id="GO:0006080">
    <property type="term" value="P:substituted mannan metabolic process"/>
    <property type="evidence" value="ECO:0007669"/>
    <property type="project" value="InterPro"/>
</dbReference>
<dbReference type="Proteomes" id="UP000243876">
    <property type="component" value="Unassembled WGS sequence"/>
</dbReference>
<keyword evidence="3" id="KW-1185">Reference proteome</keyword>
<evidence type="ECO:0000256" key="1">
    <source>
        <dbReference type="SAM" id="MobiDB-lite"/>
    </source>
</evidence>
<accession>A0A0D6EQM2</accession>
<reference evidence="3" key="1">
    <citation type="submission" date="2015-02" db="EMBL/GenBank/DDBJ databases">
        <authorList>
            <person name="Gon?alves P."/>
        </authorList>
    </citation>
    <scope>NUCLEOTIDE SEQUENCE [LARGE SCALE GENOMIC DNA]</scope>
</reference>
<gene>
    <name evidence="2" type="primary">SPOSA6832_04188</name>
</gene>
<name>A0A0D6EQM2_SPOSA</name>
<sequence length="272" mass="28737">LAAAHDCDASTHRRHHSKQVAKHRHSAALASTSTGPAHHHSAHKATSTALDATSSGGIGWGLNGVQKNGIGLGFLPDDGSGGGTPETIFEIQNKLGQSASAQGWYAQAVSGTLFDGSQFAARKDQIIAGGVFQPAVMPTGGWWGLTSSDNQQAVAICNVMKEYTDAGQSVGTYQGTAADFKEGWATVHAACKQIAPEVKFFFTPNVASLDVYQQYYPDDPSTVDFIGIDYYPQQPGQDTFVSTMKPFHDAYTNGADLPNSSPNPCTSARLLS</sequence>
<dbReference type="GO" id="GO:0016985">
    <property type="term" value="F:mannan endo-1,4-beta-mannosidase activity"/>
    <property type="evidence" value="ECO:0007669"/>
    <property type="project" value="InterPro"/>
</dbReference>